<dbReference type="PANTHER" id="PTHR46797:SF1">
    <property type="entry name" value="METHYLPHOSPHONATE SYNTHASE"/>
    <property type="match status" value="1"/>
</dbReference>
<organism evidence="3 4">
    <name type="scientific">Clostridium saccharobutylicum</name>
    <dbReference type="NCBI Taxonomy" id="169679"/>
    <lineage>
        <taxon>Bacteria</taxon>
        <taxon>Bacillati</taxon>
        <taxon>Bacillota</taxon>
        <taxon>Clostridia</taxon>
        <taxon>Eubacteriales</taxon>
        <taxon>Clostridiaceae</taxon>
        <taxon>Clostridium</taxon>
    </lineage>
</organism>
<dbReference type="GO" id="GO:0005829">
    <property type="term" value="C:cytosol"/>
    <property type="evidence" value="ECO:0007669"/>
    <property type="project" value="TreeGrafter"/>
</dbReference>
<protein>
    <submittedName>
        <fullName evidence="3">HTH-type transcriptional regulator Xre</fullName>
    </submittedName>
</protein>
<dbReference type="PANTHER" id="PTHR46797">
    <property type="entry name" value="HTH-TYPE TRANSCRIPTIONAL REGULATOR"/>
    <property type="match status" value="1"/>
</dbReference>
<dbReference type="GO" id="GO:0003700">
    <property type="term" value="F:DNA-binding transcription factor activity"/>
    <property type="evidence" value="ECO:0007669"/>
    <property type="project" value="TreeGrafter"/>
</dbReference>
<dbReference type="CDD" id="cd00093">
    <property type="entry name" value="HTH_XRE"/>
    <property type="match status" value="1"/>
</dbReference>
<comment type="caution">
    <text evidence="3">The sequence shown here is derived from an EMBL/GenBank/DDBJ whole genome shotgun (WGS) entry which is preliminary data.</text>
</comment>
<evidence type="ECO:0000259" key="2">
    <source>
        <dbReference type="PROSITE" id="PS50943"/>
    </source>
</evidence>
<evidence type="ECO:0000313" key="4">
    <source>
        <dbReference type="Proteomes" id="UP000191154"/>
    </source>
</evidence>
<gene>
    <name evidence="3" type="primary">xre_1</name>
    <name evidence="3" type="ORF">CLOSAC_01800</name>
</gene>
<dbReference type="SMART" id="SM00530">
    <property type="entry name" value="HTH_XRE"/>
    <property type="match status" value="1"/>
</dbReference>
<keyword evidence="1" id="KW-0238">DNA-binding</keyword>
<reference evidence="3 4" key="1">
    <citation type="submission" date="2016-05" db="EMBL/GenBank/DDBJ databases">
        <title>Microbial solvent formation.</title>
        <authorList>
            <person name="Poehlein A."/>
            <person name="Montoya Solano J.D."/>
            <person name="Flitsch S."/>
            <person name="Krabben P."/>
            <person name="Duerre P."/>
            <person name="Daniel R."/>
        </authorList>
    </citation>
    <scope>NUCLEOTIDE SEQUENCE [LARGE SCALE GENOMIC DNA]</scope>
    <source>
        <strain evidence="3 4">L1-8</strain>
    </source>
</reference>
<dbReference type="PROSITE" id="PS50943">
    <property type="entry name" value="HTH_CROC1"/>
    <property type="match status" value="1"/>
</dbReference>
<sequence length="125" mass="14191">MLGDKVKTLRKQMKITQQKLAKTIGLSQSTIGMIEGNKQGASNDTLVKLANALNTTVDYLLSDDMEEIAADDKNAALKTRIDTNYESQLDDDIRKIERARKKMDPKNKEKMMNILKSAFDEYFDD</sequence>
<dbReference type="RefSeq" id="WP_077863682.1">
    <property type="nucleotide sequence ID" value="NZ_LZYZ01000001.1"/>
</dbReference>
<dbReference type="EMBL" id="LZYZ01000001">
    <property type="protein sequence ID" value="OOM15909.1"/>
    <property type="molecule type" value="Genomic_DNA"/>
</dbReference>
<proteinExistence type="predicted"/>
<dbReference type="Proteomes" id="UP000191154">
    <property type="component" value="Unassembled WGS sequence"/>
</dbReference>
<accession>A0A1S8NHF5</accession>
<feature type="domain" description="HTH cro/C1-type" evidence="2">
    <location>
        <begin position="6"/>
        <end position="60"/>
    </location>
</feature>
<dbReference type="Gene3D" id="1.10.260.40">
    <property type="entry name" value="lambda repressor-like DNA-binding domains"/>
    <property type="match status" value="1"/>
</dbReference>
<dbReference type="InterPro" id="IPR010982">
    <property type="entry name" value="Lambda_DNA-bd_dom_sf"/>
</dbReference>
<dbReference type="GO" id="GO:0003677">
    <property type="term" value="F:DNA binding"/>
    <property type="evidence" value="ECO:0007669"/>
    <property type="project" value="UniProtKB-KW"/>
</dbReference>
<dbReference type="Pfam" id="PF01381">
    <property type="entry name" value="HTH_3"/>
    <property type="match status" value="1"/>
</dbReference>
<dbReference type="InterPro" id="IPR050807">
    <property type="entry name" value="TransReg_Diox_bact_type"/>
</dbReference>
<dbReference type="AlphaFoldDB" id="A0A1S8NHF5"/>
<dbReference type="SUPFAM" id="SSF47413">
    <property type="entry name" value="lambda repressor-like DNA-binding domains"/>
    <property type="match status" value="1"/>
</dbReference>
<dbReference type="InterPro" id="IPR001387">
    <property type="entry name" value="Cro/C1-type_HTH"/>
</dbReference>
<evidence type="ECO:0000313" key="3">
    <source>
        <dbReference type="EMBL" id="OOM15909.1"/>
    </source>
</evidence>
<dbReference type="STRING" id="169679.CSACC_35590"/>
<name>A0A1S8NHF5_CLOSA</name>
<evidence type="ECO:0000256" key="1">
    <source>
        <dbReference type="ARBA" id="ARBA00023125"/>
    </source>
</evidence>